<evidence type="ECO:0000313" key="2">
    <source>
        <dbReference type="EMBL" id="CED92934.1"/>
    </source>
</evidence>
<name>A0A1V1I0K1_9FIRM</name>
<keyword evidence="1" id="KW-0472">Membrane</keyword>
<sequence>MIINYNLVIIVMLFIVLMSIQFTLNKIYVLLKEIKEILNLKKIKDK</sequence>
<reference evidence="2 3" key="1">
    <citation type="submission" date="2014-04" db="EMBL/GenBank/DDBJ databases">
        <authorList>
            <person name="Hornung B.V."/>
        </authorList>
    </citation>
    <scope>NUCLEOTIDE SEQUENCE [LARGE SCALE GENOMIC DNA]</scope>
    <source>
        <strain evidence="2 3">CRIB</strain>
    </source>
</reference>
<feature type="transmembrane region" description="Helical" evidence="1">
    <location>
        <begin position="6"/>
        <end position="31"/>
    </location>
</feature>
<protein>
    <submittedName>
        <fullName evidence="2">Uncharacterized protein</fullName>
    </submittedName>
</protein>
<keyword evidence="1" id="KW-1133">Transmembrane helix</keyword>
<gene>
    <name evidence="2" type="ORF">CRIB_176</name>
</gene>
<keyword evidence="1" id="KW-0812">Transmembrane</keyword>
<dbReference type="RefSeq" id="WP_180702705.1">
    <property type="nucleotide sequence ID" value="NZ_CAJUCR010000006.1"/>
</dbReference>
<dbReference type="EMBL" id="LN555523">
    <property type="protein sequence ID" value="CED92934.1"/>
    <property type="molecule type" value="Genomic_DNA"/>
</dbReference>
<dbReference type="AlphaFoldDB" id="A0A1V1I0K1"/>
<dbReference type="GeneID" id="82204358"/>
<proteinExistence type="predicted"/>
<keyword evidence="3" id="KW-1185">Reference proteome</keyword>
<accession>A0A1V1I0K1</accession>
<organism evidence="2 3">
    <name type="scientific">Romboutsia ilealis</name>
    <dbReference type="NCBI Taxonomy" id="1115758"/>
    <lineage>
        <taxon>Bacteria</taxon>
        <taxon>Bacillati</taxon>
        <taxon>Bacillota</taxon>
        <taxon>Clostridia</taxon>
        <taxon>Peptostreptococcales</taxon>
        <taxon>Peptostreptococcaceae</taxon>
        <taxon>Romboutsia</taxon>
    </lineage>
</organism>
<evidence type="ECO:0000256" key="1">
    <source>
        <dbReference type="SAM" id="Phobius"/>
    </source>
</evidence>
<dbReference type="KEGG" id="ril:CRIB_176"/>
<evidence type="ECO:0000313" key="3">
    <source>
        <dbReference type="Proteomes" id="UP000245622"/>
    </source>
</evidence>
<dbReference type="Proteomes" id="UP000245622">
    <property type="component" value="Chromosome 1"/>
</dbReference>